<reference evidence="6" key="1">
    <citation type="submission" date="2022-10" db="EMBL/GenBank/DDBJ databases">
        <authorList>
            <person name="Yu W.X."/>
        </authorList>
    </citation>
    <scope>NUCLEOTIDE SEQUENCE</scope>
    <source>
        <strain evidence="6">AAT</strain>
    </source>
</reference>
<protein>
    <submittedName>
        <fullName evidence="6">Methyl-accepting chemotaxis protein</fullName>
    </submittedName>
</protein>
<feature type="domain" description="Methyl-accepting transducer" evidence="5">
    <location>
        <begin position="342"/>
        <end position="557"/>
    </location>
</feature>
<feature type="transmembrane region" description="Helical" evidence="4">
    <location>
        <begin position="9"/>
        <end position="29"/>
    </location>
</feature>
<evidence type="ECO:0000256" key="4">
    <source>
        <dbReference type="SAM" id="Phobius"/>
    </source>
</evidence>
<dbReference type="GO" id="GO:0004888">
    <property type="term" value="F:transmembrane signaling receptor activity"/>
    <property type="evidence" value="ECO:0007669"/>
    <property type="project" value="TreeGrafter"/>
</dbReference>
<keyword evidence="4" id="KW-0472">Membrane</keyword>
<evidence type="ECO:0000313" key="7">
    <source>
        <dbReference type="Proteomes" id="UP001209229"/>
    </source>
</evidence>
<evidence type="ECO:0000256" key="3">
    <source>
        <dbReference type="PROSITE-ProRule" id="PRU00284"/>
    </source>
</evidence>
<dbReference type="EMBL" id="JAPDPJ010000076">
    <property type="protein sequence ID" value="MCW3789003.1"/>
    <property type="molecule type" value="Genomic_DNA"/>
</dbReference>
<keyword evidence="4" id="KW-0812">Transmembrane</keyword>
<dbReference type="GO" id="GO:0007165">
    <property type="term" value="P:signal transduction"/>
    <property type="evidence" value="ECO:0007669"/>
    <property type="project" value="UniProtKB-KW"/>
</dbReference>
<gene>
    <name evidence="6" type="ORF">OM075_21225</name>
</gene>
<evidence type="ECO:0000256" key="1">
    <source>
        <dbReference type="ARBA" id="ARBA00022500"/>
    </source>
</evidence>
<keyword evidence="7" id="KW-1185">Reference proteome</keyword>
<keyword evidence="4" id="KW-1133">Transmembrane helix</keyword>
<comment type="similarity">
    <text evidence="2">Belongs to the methyl-accepting chemotaxis (MCP) protein family.</text>
</comment>
<dbReference type="Pfam" id="PF00015">
    <property type="entry name" value="MCPsignal"/>
    <property type="match status" value="1"/>
</dbReference>
<dbReference type="SUPFAM" id="SSF58104">
    <property type="entry name" value="Methyl-accepting chemotaxis protein (MCP) signaling domain"/>
    <property type="match status" value="1"/>
</dbReference>
<dbReference type="GO" id="GO:0005886">
    <property type="term" value="C:plasma membrane"/>
    <property type="evidence" value="ECO:0007669"/>
    <property type="project" value="TreeGrafter"/>
</dbReference>
<dbReference type="GO" id="GO:0006935">
    <property type="term" value="P:chemotaxis"/>
    <property type="evidence" value="ECO:0007669"/>
    <property type="project" value="UniProtKB-KW"/>
</dbReference>
<dbReference type="SMART" id="SM00283">
    <property type="entry name" value="MA"/>
    <property type="match status" value="1"/>
</dbReference>
<dbReference type="Proteomes" id="UP001209229">
    <property type="component" value="Unassembled WGS sequence"/>
</dbReference>
<sequence>MKRKVSINIALKITIILSIFLVISLVAMFNSRNTIEKLSGEVESITRVSDYQNSIAKAFIGNMLYLTESSLSNSSNSWFIQEYSMANMSGYGMLKTIKNSPSEYYSFDYNKVVNNQLEFDREGSNQFRNIITYTHYKKNITESVVQIMQSGSYSDNIKQKVRDVAAMAFLTQNNRSENSIDRVNSAIADLRNVATKLSPEESEQIDVLCASFLSWVEMNKVLLDKVNNLRDQWKTTVQYPADMRGVIRKNIEKVKENLNNFLLVLIVLVIALAVSISLYFIKHLKSGVNANLQALNSLSNGLLDINFDKGIQKRKDEFNSLAKSLLLTASKLKDTIINIKNSSTTINGSSSELEVASEKISVAANEQAASLEEISSAMEQMLSNLEQNNENSVRVKEISNKTSEEINKAMLAAQDSLKAINEIVGKIDVINDIAFQTNILALNAAVESARAGEAGRGFAVVAAEVRKLAERSQASANEINELSKICIDATFKSEKQLADLIPDIQKSKMLVDEITTANNENTLGASQINSSINGLNQLSQQNASVSESLSDQSKSLKELVESLSIQVGYFKYTELT</sequence>
<dbReference type="InterPro" id="IPR004089">
    <property type="entry name" value="MCPsignal_dom"/>
</dbReference>
<dbReference type="RefSeq" id="WP_301192559.1">
    <property type="nucleotide sequence ID" value="NZ_JAPDPJ010000076.1"/>
</dbReference>
<dbReference type="Gene3D" id="1.10.287.950">
    <property type="entry name" value="Methyl-accepting chemotaxis protein"/>
    <property type="match status" value="1"/>
</dbReference>
<name>A0AAE3SIA6_9BACT</name>
<keyword evidence="3" id="KW-0807">Transducer</keyword>
<dbReference type="PANTHER" id="PTHR43531:SF11">
    <property type="entry name" value="METHYL-ACCEPTING CHEMOTAXIS PROTEIN 3"/>
    <property type="match status" value="1"/>
</dbReference>
<evidence type="ECO:0000256" key="2">
    <source>
        <dbReference type="ARBA" id="ARBA00029447"/>
    </source>
</evidence>
<organism evidence="6 7">
    <name type="scientific">Plebeiibacterium sediminum</name>
    <dbReference type="NCBI Taxonomy" id="2992112"/>
    <lineage>
        <taxon>Bacteria</taxon>
        <taxon>Pseudomonadati</taxon>
        <taxon>Bacteroidota</taxon>
        <taxon>Bacteroidia</taxon>
        <taxon>Marinilabiliales</taxon>
        <taxon>Marinilabiliaceae</taxon>
        <taxon>Plebeiibacterium</taxon>
    </lineage>
</organism>
<proteinExistence type="inferred from homology"/>
<keyword evidence="1" id="KW-0145">Chemotaxis</keyword>
<comment type="caution">
    <text evidence="6">The sequence shown here is derived from an EMBL/GenBank/DDBJ whole genome shotgun (WGS) entry which is preliminary data.</text>
</comment>
<dbReference type="AlphaFoldDB" id="A0AAE3SIA6"/>
<dbReference type="PANTHER" id="PTHR43531">
    <property type="entry name" value="PROTEIN ICFG"/>
    <property type="match status" value="1"/>
</dbReference>
<feature type="transmembrane region" description="Helical" evidence="4">
    <location>
        <begin position="261"/>
        <end position="281"/>
    </location>
</feature>
<dbReference type="PROSITE" id="PS50111">
    <property type="entry name" value="CHEMOTAXIS_TRANSDUC_2"/>
    <property type="match status" value="1"/>
</dbReference>
<accession>A0AAE3SIA6</accession>
<dbReference type="InterPro" id="IPR051310">
    <property type="entry name" value="MCP_chemotaxis"/>
</dbReference>
<evidence type="ECO:0000259" key="5">
    <source>
        <dbReference type="PROSITE" id="PS50111"/>
    </source>
</evidence>
<evidence type="ECO:0000313" key="6">
    <source>
        <dbReference type="EMBL" id="MCW3789003.1"/>
    </source>
</evidence>